<dbReference type="EMBL" id="AFXP01000022">
    <property type="protein sequence ID" value="EHG15405.1"/>
    <property type="molecule type" value="Genomic_DNA"/>
</dbReference>
<name>G6AIT6_9BACT</name>
<dbReference type="Gene3D" id="3.40.50.1820">
    <property type="entry name" value="alpha/beta hydrolase"/>
    <property type="match status" value="1"/>
</dbReference>
<keyword evidence="2" id="KW-1185">Reference proteome</keyword>
<evidence type="ECO:0000313" key="1">
    <source>
        <dbReference type="EMBL" id="EHG15405.1"/>
    </source>
</evidence>
<dbReference type="GO" id="GO:0016747">
    <property type="term" value="F:acyltransferase activity, transferring groups other than amino-acyl groups"/>
    <property type="evidence" value="ECO:0007669"/>
    <property type="project" value="TreeGrafter"/>
</dbReference>
<proteinExistence type="predicted"/>
<dbReference type="Proteomes" id="UP000004597">
    <property type="component" value="Unassembled WGS sequence"/>
</dbReference>
<comment type="caution">
    <text evidence="1">The sequence shown here is derived from an EMBL/GenBank/DDBJ whole genome shotgun (WGS) entry which is preliminary data.</text>
</comment>
<dbReference type="STRING" id="857291.HMPREF9138_02013"/>
<organism evidence="1 2">
    <name type="scientific">Prevotella histicola F0411</name>
    <dbReference type="NCBI Taxonomy" id="857291"/>
    <lineage>
        <taxon>Bacteria</taxon>
        <taxon>Pseudomonadati</taxon>
        <taxon>Bacteroidota</taxon>
        <taxon>Bacteroidia</taxon>
        <taxon>Bacteroidales</taxon>
        <taxon>Prevotellaceae</taxon>
        <taxon>Prevotella</taxon>
    </lineage>
</organism>
<dbReference type="PATRIC" id="fig|857291.3.peg.2011"/>
<sequence>MTIIAFFPTHLRAKSVWIIKSSILHRNVPVEIYMPSDYIVSKTFPLVYLLHGYSENYTQWGKITDCQQLADEYQMIIICPEGYVSFYLDSSVDYTSHYESFFFQELVPKVHRELSVDKNNIFISGLSMGGYGALRLFIRHPQYFNTAGSTSGAVDMDYSLFLPISMIFWGNTRMTDDLVKVLGPPNFWKDNSISSILRGDREFHRDFIFDCGKEDPLFMSSKGLKDSLDKWNIPATFITGPGTHNWDYWKKSIPHHFIFFKQHLKN</sequence>
<gene>
    <name evidence="1" type="ORF">HMPREF9138_02013</name>
</gene>
<dbReference type="PANTHER" id="PTHR48098:SF1">
    <property type="entry name" value="DIACYLGLYCEROL ACYLTRANSFERASE_MYCOLYLTRANSFERASE AG85A"/>
    <property type="match status" value="1"/>
</dbReference>
<reference evidence="1 2" key="1">
    <citation type="submission" date="2011-10" db="EMBL/GenBank/DDBJ databases">
        <title>The Genome Sequence of Prevotella histicola F0411.</title>
        <authorList>
            <consortium name="The Broad Institute Genome Sequencing Platform"/>
            <person name="Earl A."/>
            <person name="Ward D."/>
            <person name="Feldgarden M."/>
            <person name="Gevers D."/>
            <person name="Izard J."/>
            <person name="Ganesan A."/>
            <person name="Blanton J.M."/>
            <person name="Baranova O.V."/>
            <person name="Tanner A.C."/>
            <person name="Mathney J.M.J."/>
            <person name="Dewhirst F.E."/>
            <person name="Young S.K."/>
            <person name="Zeng Q."/>
            <person name="Gargeya S."/>
            <person name="Fitzgerald M."/>
            <person name="Haas B."/>
            <person name="Abouelleil A."/>
            <person name="Alvarado L."/>
            <person name="Arachchi H.M."/>
            <person name="Berlin A."/>
            <person name="Brown A."/>
            <person name="Chapman S.B."/>
            <person name="Chen Z."/>
            <person name="Dunbar C."/>
            <person name="Freedman E."/>
            <person name="Gearin G."/>
            <person name="Gellesch M."/>
            <person name="Goldberg J."/>
            <person name="Griggs A."/>
            <person name="Gujja S."/>
            <person name="Heiman D."/>
            <person name="Howarth C."/>
            <person name="Larson L."/>
            <person name="Lui A."/>
            <person name="MacDonald P.J.P."/>
            <person name="Montmayeur A."/>
            <person name="Murphy C."/>
            <person name="Neiman D."/>
            <person name="Pearson M."/>
            <person name="Priest M."/>
            <person name="Roberts A."/>
            <person name="Saif S."/>
            <person name="Shea T."/>
            <person name="Shenoy N."/>
            <person name="Sisk P."/>
            <person name="Stolte C."/>
            <person name="Sykes S."/>
            <person name="Wortman J."/>
            <person name="Nusbaum C."/>
            <person name="Birren B."/>
        </authorList>
    </citation>
    <scope>NUCLEOTIDE SEQUENCE [LARGE SCALE GENOMIC DNA]</scope>
    <source>
        <strain evidence="1 2">F0411</strain>
    </source>
</reference>
<protein>
    <recommendedName>
        <fullName evidence="3">Esterase</fullName>
    </recommendedName>
</protein>
<dbReference type="Pfam" id="PF00756">
    <property type="entry name" value="Esterase"/>
    <property type="match status" value="1"/>
</dbReference>
<dbReference type="InterPro" id="IPR000801">
    <property type="entry name" value="Esterase-like"/>
</dbReference>
<evidence type="ECO:0008006" key="3">
    <source>
        <dbReference type="Google" id="ProtNLM"/>
    </source>
</evidence>
<dbReference type="InterPro" id="IPR029058">
    <property type="entry name" value="AB_hydrolase_fold"/>
</dbReference>
<dbReference type="HOGENOM" id="CLU_037618_3_1_10"/>
<dbReference type="SUPFAM" id="SSF53474">
    <property type="entry name" value="alpha/beta-Hydrolases"/>
    <property type="match status" value="1"/>
</dbReference>
<dbReference type="PANTHER" id="PTHR48098">
    <property type="entry name" value="ENTEROCHELIN ESTERASE-RELATED"/>
    <property type="match status" value="1"/>
</dbReference>
<evidence type="ECO:0000313" key="2">
    <source>
        <dbReference type="Proteomes" id="UP000004597"/>
    </source>
</evidence>
<dbReference type="AlphaFoldDB" id="G6AIT6"/>
<dbReference type="InterPro" id="IPR050583">
    <property type="entry name" value="Mycobacterial_A85_antigen"/>
</dbReference>
<accession>G6AIT6</accession>